<evidence type="ECO:0000313" key="2">
    <source>
        <dbReference type="EMBL" id="CAK0840170.1"/>
    </source>
</evidence>
<sequence length="180" mass="18702">MGQAACCSECSQRAPGPAGGPSASAPAEGEARSPAPGRGRSPGQHDAWCVPEESDKLNTTLALASGSSKPYPHVAARKAPGKLDAIDEGYTVEPGSWHHALEEPGSSTKAPLRRCTPSGAMPTRTRSAAELESTAGDRTRRRWCRCGRSLWKPRRRLTAAACASSCADAAIPASDAQAIP</sequence>
<protein>
    <submittedName>
        <fullName evidence="2">Uncharacterized protein</fullName>
    </submittedName>
</protein>
<name>A0ABN9T6C2_9DINO</name>
<comment type="caution">
    <text evidence="2">The sequence shown here is derived from an EMBL/GenBank/DDBJ whole genome shotgun (WGS) entry which is preliminary data.</text>
</comment>
<gene>
    <name evidence="2" type="ORF">PCOR1329_LOCUS35673</name>
</gene>
<dbReference type="EMBL" id="CAUYUJ010014356">
    <property type="protein sequence ID" value="CAK0840170.1"/>
    <property type="molecule type" value="Genomic_DNA"/>
</dbReference>
<evidence type="ECO:0000256" key="1">
    <source>
        <dbReference type="SAM" id="MobiDB-lite"/>
    </source>
</evidence>
<evidence type="ECO:0000313" key="3">
    <source>
        <dbReference type="Proteomes" id="UP001189429"/>
    </source>
</evidence>
<reference evidence="2" key="1">
    <citation type="submission" date="2023-10" db="EMBL/GenBank/DDBJ databases">
        <authorList>
            <person name="Chen Y."/>
            <person name="Shah S."/>
            <person name="Dougan E. K."/>
            <person name="Thang M."/>
            <person name="Chan C."/>
        </authorList>
    </citation>
    <scope>NUCLEOTIDE SEQUENCE [LARGE SCALE GENOMIC DNA]</scope>
</reference>
<dbReference type="Proteomes" id="UP001189429">
    <property type="component" value="Unassembled WGS sequence"/>
</dbReference>
<keyword evidence="3" id="KW-1185">Reference proteome</keyword>
<feature type="region of interest" description="Disordered" evidence="1">
    <location>
        <begin position="1"/>
        <end position="53"/>
    </location>
</feature>
<organism evidence="2 3">
    <name type="scientific">Prorocentrum cordatum</name>
    <dbReference type="NCBI Taxonomy" id="2364126"/>
    <lineage>
        <taxon>Eukaryota</taxon>
        <taxon>Sar</taxon>
        <taxon>Alveolata</taxon>
        <taxon>Dinophyceae</taxon>
        <taxon>Prorocentrales</taxon>
        <taxon>Prorocentraceae</taxon>
        <taxon>Prorocentrum</taxon>
    </lineage>
</organism>
<proteinExistence type="predicted"/>
<feature type="compositionally biased region" description="Low complexity" evidence="1">
    <location>
        <begin position="13"/>
        <end position="37"/>
    </location>
</feature>
<feature type="region of interest" description="Disordered" evidence="1">
    <location>
        <begin position="99"/>
        <end position="137"/>
    </location>
</feature>
<accession>A0ABN9T6C2</accession>